<dbReference type="InterPro" id="IPR011518">
    <property type="entry name" value="Transposase_36"/>
</dbReference>
<keyword evidence="3" id="KW-1185">Reference proteome</keyword>
<evidence type="ECO:0000256" key="1">
    <source>
        <dbReference type="SAM" id="Phobius"/>
    </source>
</evidence>
<accession>A0ABX2D748</accession>
<gene>
    <name evidence="2" type="ORF">E5S67_06271</name>
</gene>
<feature type="transmembrane region" description="Helical" evidence="1">
    <location>
        <begin position="6"/>
        <end position="26"/>
    </location>
</feature>
<dbReference type="Proteomes" id="UP000702425">
    <property type="component" value="Unassembled WGS sequence"/>
</dbReference>
<proteinExistence type="predicted"/>
<name>A0ABX2D748_9CYAN</name>
<protein>
    <submittedName>
        <fullName evidence="2">Uncharacterized protein</fullName>
    </submittedName>
</protein>
<dbReference type="RefSeq" id="WP_281363606.1">
    <property type="nucleotide sequence ID" value="NZ_CAWPPK010000152.1"/>
</dbReference>
<reference evidence="2 3" key="1">
    <citation type="journal article" date="2020" name="Sci. Rep.">
        <title>A novel cyanobacterial geosmin producer, revising GeoA distribution and dispersion patterns in Bacteria.</title>
        <authorList>
            <person name="Churro C."/>
            <person name="Semedo-Aguiar A.P."/>
            <person name="Silva A.D."/>
            <person name="Pereira-Leal J.B."/>
            <person name="Leite R.B."/>
        </authorList>
    </citation>
    <scope>NUCLEOTIDE SEQUENCE [LARGE SCALE GENOMIC DNA]</scope>
    <source>
        <strain evidence="2 3">IPMA8</strain>
    </source>
</reference>
<dbReference type="EMBL" id="SRRZ01000235">
    <property type="protein sequence ID" value="NQE38486.1"/>
    <property type="molecule type" value="Genomic_DNA"/>
</dbReference>
<evidence type="ECO:0000313" key="3">
    <source>
        <dbReference type="Proteomes" id="UP000702425"/>
    </source>
</evidence>
<comment type="caution">
    <text evidence="2">The sequence shown here is derived from an EMBL/GenBank/DDBJ whole genome shotgun (WGS) entry which is preliminary data.</text>
</comment>
<organism evidence="2 3">
    <name type="scientific">Microcoleus asticus IPMA8</name>
    <dbReference type="NCBI Taxonomy" id="2563858"/>
    <lineage>
        <taxon>Bacteria</taxon>
        <taxon>Bacillati</taxon>
        <taxon>Cyanobacteriota</taxon>
        <taxon>Cyanophyceae</taxon>
        <taxon>Oscillatoriophycideae</taxon>
        <taxon>Oscillatoriales</taxon>
        <taxon>Microcoleaceae</taxon>
        <taxon>Microcoleus</taxon>
        <taxon>Microcoleus asticus</taxon>
    </lineage>
</organism>
<sequence>MVKQSAVLGWLVPLGYLFCPFFGFSLSRTHVNENRDAQFKNMARLDTEYKEANNPIISFDTKKKEVLGNLYRPVTLYTKKPVTTFDRDFWSFGHGILSQPGVYDSQQNREYITLINSKDTRKFACDALRN</sequence>
<keyword evidence="1" id="KW-1133">Transmembrane helix</keyword>
<dbReference type="Pfam" id="PF07592">
    <property type="entry name" value="DDE_Tnp_ISAZ013"/>
    <property type="match status" value="1"/>
</dbReference>
<evidence type="ECO:0000313" key="2">
    <source>
        <dbReference type="EMBL" id="NQE38486.1"/>
    </source>
</evidence>
<keyword evidence="1" id="KW-0472">Membrane</keyword>
<keyword evidence="1" id="KW-0812">Transmembrane</keyword>